<dbReference type="Pfam" id="PF18146">
    <property type="entry name" value="CinA_KH"/>
    <property type="match status" value="1"/>
</dbReference>
<evidence type="ECO:0000259" key="3">
    <source>
        <dbReference type="Pfam" id="PF18146"/>
    </source>
</evidence>
<name>A0A381QG45_9ZZZZ</name>
<dbReference type="SUPFAM" id="SSF53218">
    <property type="entry name" value="Molybdenum cofactor biosynthesis proteins"/>
    <property type="match status" value="1"/>
</dbReference>
<dbReference type="AlphaFoldDB" id="A0A381QG45"/>
<feature type="domain" description="CinA C-terminal" evidence="2">
    <location>
        <begin position="203"/>
        <end position="356"/>
    </location>
</feature>
<dbReference type="InterPro" id="IPR001453">
    <property type="entry name" value="MoaB/Mog_dom"/>
</dbReference>
<dbReference type="Gene3D" id="3.90.950.20">
    <property type="entry name" value="CinA-like"/>
    <property type="match status" value="1"/>
</dbReference>
<feature type="domain" description="MoaB/Mog" evidence="1">
    <location>
        <begin position="2"/>
        <end position="122"/>
    </location>
</feature>
<sequence length="359" mass="39914">MITKSLDEFSQDCDHIIITGGLGPTLDDITVKTLYEYFGDNPVFDEEYWKELEKRFKAINMKVPTLNRNQAHTGDKVKMIDNSFGTARGMHFEKDGSNYFALPGVPKEMEGMILSYILPHLEEKLTSKVHCETIRTTGLPESILQEKIVDLIESNKNCDVAFLPHRMLGVDIRLTTSDHKSLLDLKDQIVNRISKYVYGFNNDTIEAIVADKLKEQNLTVATAESCTAGMLSAKLTNLSGSSQYFNGGVVCYSNALKRDIVGVDGDLLDKYGAVSEEVASELASKIATKLKSDIGIGITGIAGPKGGTEKKPVGLTFVGIFYKNNVYIKQYNLTPNRKINRQLTVVLCLNELRKLLEKN</sequence>
<dbReference type="Pfam" id="PF00994">
    <property type="entry name" value="MoCF_biosynth"/>
    <property type="match status" value="1"/>
</dbReference>
<dbReference type="EMBL" id="UINC01001348">
    <property type="protein sequence ID" value="SUZ78291.1"/>
    <property type="molecule type" value="Genomic_DNA"/>
</dbReference>
<dbReference type="HAMAP" id="MF_00226_B">
    <property type="entry name" value="CinA_B"/>
    <property type="match status" value="1"/>
</dbReference>
<dbReference type="InterPro" id="IPR050101">
    <property type="entry name" value="CinA"/>
</dbReference>
<proteinExistence type="inferred from homology"/>
<reference evidence="4" key="1">
    <citation type="submission" date="2018-05" db="EMBL/GenBank/DDBJ databases">
        <authorList>
            <person name="Lanie J.A."/>
            <person name="Ng W.-L."/>
            <person name="Kazmierczak K.M."/>
            <person name="Andrzejewski T.M."/>
            <person name="Davidsen T.M."/>
            <person name="Wayne K.J."/>
            <person name="Tettelin H."/>
            <person name="Glass J.I."/>
            <person name="Rusch D."/>
            <person name="Podicherti R."/>
            <person name="Tsui H.-C.T."/>
            <person name="Winkler M.E."/>
        </authorList>
    </citation>
    <scope>NUCLEOTIDE SEQUENCE</scope>
</reference>
<dbReference type="Gene3D" id="3.30.70.2860">
    <property type="match status" value="1"/>
</dbReference>
<feature type="domain" description="CinA KH" evidence="3">
    <location>
        <begin position="133"/>
        <end position="199"/>
    </location>
</feature>
<dbReference type="InterPro" id="IPR008135">
    <property type="entry name" value="Competence-induced_CinA"/>
</dbReference>
<organism evidence="4">
    <name type="scientific">marine metagenome</name>
    <dbReference type="NCBI Taxonomy" id="408172"/>
    <lineage>
        <taxon>unclassified sequences</taxon>
        <taxon>metagenomes</taxon>
        <taxon>ecological metagenomes</taxon>
    </lineage>
</organism>
<dbReference type="Gene3D" id="3.40.980.10">
    <property type="entry name" value="MoaB/Mog-like domain"/>
    <property type="match status" value="1"/>
</dbReference>
<dbReference type="InterPro" id="IPR041424">
    <property type="entry name" value="CinA_KH"/>
</dbReference>
<dbReference type="InterPro" id="IPR008136">
    <property type="entry name" value="CinA_C"/>
</dbReference>
<dbReference type="InterPro" id="IPR036425">
    <property type="entry name" value="MoaB/Mog-like_dom_sf"/>
</dbReference>
<gene>
    <name evidence="4" type="ORF">METZ01_LOCUS31145</name>
</gene>
<evidence type="ECO:0008006" key="5">
    <source>
        <dbReference type="Google" id="ProtNLM"/>
    </source>
</evidence>
<evidence type="ECO:0000259" key="1">
    <source>
        <dbReference type="Pfam" id="PF00994"/>
    </source>
</evidence>
<dbReference type="PANTHER" id="PTHR13939:SF0">
    <property type="entry name" value="NMN AMIDOHYDROLASE-LIKE PROTEIN YFAY"/>
    <property type="match status" value="1"/>
</dbReference>
<dbReference type="Pfam" id="PF02464">
    <property type="entry name" value="CinA"/>
    <property type="match status" value="1"/>
</dbReference>
<dbReference type="PANTHER" id="PTHR13939">
    <property type="entry name" value="NICOTINAMIDE-NUCLEOTIDE AMIDOHYDROLASE PNCC"/>
    <property type="match status" value="1"/>
</dbReference>
<dbReference type="NCBIfam" id="TIGR00200">
    <property type="entry name" value="cinA_nterm"/>
    <property type="match status" value="1"/>
</dbReference>
<dbReference type="NCBIfam" id="TIGR00199">
    <property type="entry name" value="PncC_domain"/>
    <property type="match status" value="1"/>
</dbReference>
<dbReference type="InterPro" id="IPR036653">
    <property type="entry name" value="CinA-like_C"/>
</dbReference>
<evidence type="ECO:0000313" key="4">
    <source>
        <dbReference type="EMBL" id="SUZ78291.1"/>
    </source>
</evidence>
<dbReference type="SUPFAM" id="SSF142433">
    <property type="entry name" value="CinA-like"/>
    <property type="match status" value="1"/>
</dbReference>
<protein>
    <recommendedName>
        <fullName evidence="5">MoaB/Mog domain-containing protein</fullName>
    </recommendedName>
</protein>
<evidence type="ECO:0000259" key="2">
    <source>
        <dbReference type="Pfam" id="PF02464"/>
    </source>
</evidence>
<accession>A0A381QG45</accession>